<dbReference type="GO" id="GO:0005930">
    <property type="term" value="C:axoneme"/>
    <property type="evidence" value="ECO:0007669"/>
    <property type="project" value="UniProtKB-SubCell"/>
</dbReference>
<dbReference type="Pfam" id="PF00646">
    <property type="entry name" value="F-box"/>
    <property type="match status" value="1"/>
</dbReference>
<evidence type="ECO:0000259" key="2">
    <source>
        <dbReference type="Pfam" id="PF00646"/>
    </source>
</evidence>
<comment type="subcellular location">
    <subcellularLocation>
        <location evidence="1">Cytoplasm</location>
        <location evidence="1">Cytoskeleton</location>
        <location evidence="1">Cilium axoneme</location>
    </subcellularLocation>
</comment>
<keyword evidence="4" id="KW-1185">Reference proteome</keyword>
<organism evidence="3 4">
    <name type="scientific">Apatococcus lobatus</name>
    <dbReference type="NCBI Taxonomy" id="904363"/>
    <lineage>
        <taxon>Eukaryota</taxon>
        <taxon>Viridiplantae</taxon>
        <taxon>Chlorophyta</taxon>
        <taxon>core chlorophytes</taxon>
        <taxon>Trebouxiophyceae</taxon>
        <taxon>Chlorellales</taxon>
        <taxon>Chlorellaceae</taxon>
        <taxon>Apatococcus</taxon>
    </lineage>
</organism>
<protein>
    <recommendedName>
        <fullName evidence="2">F-box domain-containing protein</fullName>
    </recommendedName>
</protein>
<comment type="caution">
    <text evidence="3">The sequence shown here is derived from an EMBL/GenBank/DDBJ whole genome shotgun (WGS) entry which is preliminary data.</text>
</comment>
<accession>A0AAW1Q7M9</accession>
<dbReference type="EMBL" id="JALJOS010000079">
    <property type="protein sequence ID" value="KAK9816334.1"/>
    <property type="molecule type" value="Genomic_DNA"/>
</dbReference>
<dbReference type="Proteomes" id="UP001438707">
    <property type="component" value="Unassembled WGS sequence"/>
</dbReference>
<dbReference type="AlphaFoldDB" id="A0AAW1Q7M9"/>
<feature type="domain" description="F-box" evidence="2">
    <location>
        <begin position="39"/>
        <end position="76"/>
    </location>
</feature>
<dbReference type="InterPro" id="IPR036047">
    <property type="entry name" value="F-box-like_dom_sf"/>
</dbReference>
<evidence type="ECO:0000256" key="1">
    <source>
        <dbReference type="ARBA" id="ARBA00004430"/>
    </source>
</evidence>
<dbReference type="SUPFAM" id="SSF81383">
    <property type="entry name" value="F-box domain"/>
    <property type="match status" value="1"/>
</dbReference>
<dbReference type="InterPro" id="IPR032675">
    <property type="entry name" value="LRR_dom_sf"/>
</dbReference>
<dbReference type="Gene3D" id="3.80.10.10">
    <property type="entry name" value="Ribonuclease Inhibitor"/>
    <property type="match status" value="1"/>
</dbReference>
<proteinExistence type="predicted"/>
<reference evidence="3 4" key="1">
    <citation type="journal article" date="2024" name="Nat. Commun.">
        <title>Phylogenomics reveals the evolutionary origins of lichenization in chlorophyte algae.</title>
        <authorList>
            <person name="Puginier C."/>
            <person name="Libourel C."/>
            <person name="Otte J."/>
            <person name="Skaloud P."/>
            <person name="Haon M."/>
            <person name="Grisel S."/>
            <person name="Petersen M."/>
            <person name="Berrin J.G."/>
            <person name="Delaux P.M."/>
            <person name="Dal Grande F."/>
            <person name="Keller J."/>
        </authorList>
    </citation>
    <scope>NUCLEOTIDE SEQUENCE [LARGE SCALE GENOMIC DNA]</scope>
    <source>
        <strain evidence="3 4">SAG 2145</strain>
    </source>
</reference>
<sequence>MAVVARACAIPSRDDWRSFRSTVHQHDGGPVSSGHCKTIEELPETVLASILSYIHIKDQVAVAELVSKSWRHAIRLLPQSSLNFSAGGAHPQVSIEMVSRLVARAVTFSNTHQPSLDGSTVNPVSIINLSGCRAVPGQTSAQLLAYCINLCPNLQQLIACQPGHGKSEPTLPLSADGALQVLRAAKKHSHVRQIAVDVEAFGLTDTWETTSYQRAIGVEPLWQTLLLLLEPHSRVCINRLSFSGYRITGHARSSVAPSEMRKVISNRAKDLAAVLSRSPSLCGLMIPGNYLTPGAIEAIYTAAKVTNSIKALELSGRRHD</sequence>
<evidence type="ECO:0000313" key="4">
    <source>
        <dbReference type="Proteomes" id="UP001438707"/>
    </source>
</evidence>
<dbReference type="InterPro" id="IPR001810">
    <property type="entry name" value="F-box_dom"/>
</dbReference>
<name>A0AAW1Q7M9_9CHLO</name>
<gene>
    <name evidence="3" type="ORF">WJX74_010379</name>
</gene>
<evidence type="ECO:0000313" key="3">
    <source>
        <dbReference type="EMBL" id="KAK9816334.1"/>
    </source>
</evidence>